<reference evidence="2" key="1">
    <citation type="journal article" date="2019" name="Int. J. Syst. Evol. Microbiol.">
        <title>The Global Catalogue of Microorganisms (GCM) 10K type strain sequencing project: providing services to taxonomists for standard genome sequencing and annotation.</title>
        <authorList>
            <consortium name="The Broad Institute Genomics Platform"/>
            <consortium name="The Broad Institute Genome Sequencing Center for Infectious Disease"/>
            <person name="Wu L."/>
            <person name="Ma J."/>
        </authorList>
    </citation>
    <scope>NUCLEOTIDE SEQUENCE [LARGE SCALE GENOMIC DNA]</scope>
    <source>
        <strain evidence="2">CCUG 51943</strain>
    </source>
</reference>
<dbReference type="EMBL" id="JBHSQE010000003">
    <property type="protein sequence ID" value="MFC6146313.1"/>
    <property type="molecule type" value="Genomic_DNA"/>
</dbReference>
<name>A0ABW1QCS6_9CORY</name>
<dbReference type="InterPro" id="IPR009959">
    <property type="entry name" value="Cyclase_SnoaL-like"/>
</dbReference>
<dbReference type="Gene3D" id="3.10.450.50">
    <property type="match status" value="1"/>
</dbReference>
<proteinExistence type="predicted"/>
<dbReference type="Pfam" id="PF07366">
    <property type="entry name" value="SnoaL"/>
    <property type="match status" value="1"/>
</dbReference>
<sequence length="141" mass="15366">MNLPASNPALTTVFRIRDAINSGRFEGLEDLFTEDFLDLTHPSGSPSGINGYLESLAYRSRVLRVHVNENAIIETPDRIVARVSNHGKGIAEVHGAAAAGRPYRIDAVHIFHTRGPLISAHWGLRDELDLLVQLGLASPPP</sequence>
<evidence type="ECO:0000313" key="1">
    <source>
        <dbReference type="EMBL" id="MFC6146313.1"/>
    </source>
</evidence>
<accession>A0ABW1QCS6</accession>
<dbReference type="InterPro" id="IPR032710">
    <property type="entry name" value="NTF2-like_dom_sf"/>
</dbReference>
<organism evidence="1 2">
    <name type="scientific">Corynebacterium nasicanis</name>
    <dbReference type="NCBI Taxonomy" id="1448267"/>
    <lineage>
        <taxon>Bacteria</taxon>
        <taxon>Bacillati</taxon>
        <taxon>Actinomycetota</taxon>
        <taxon>Actinomycetes</taxon>
        <taxon>Mycobacteriales</taxon>
        <taxon>Corynebacteriaceae</taxon>
        <taxon>Corynebacterium</taxon>
    </lineage>
</organism>
<dbReference type="RefSeq" id="WP_377000769.1">
    <property type="nucleotide sequence ID" value="NZ_JBHSQE010000003.1"/>
</dbReference>
<dbReference type="SUPFAM" id="SSF54427">
    <property type="entry name" value="NTF2-like"/>
    <property type="match status" value="1"/>
</dbReference>
<comment type="caution">
    <text evidence="1">The sequence shown here is derived from an EMBL/GenBank/DDBJ whole genome shotgun (WGS) entry which is preliminary data.</text>
</comment>
<dbReference type="Proteomes" id="UP001596244">
    <property type="component" value="Unassembled WGS sequence"/>
</dbReference>
<evidence type="ECO:0000313" key="2">
    <source>
        <dbReference type="Proteomes" id="UP001596244"/>
    </source>
</evidence>
<gene>
    <name evidence="1" type="ORF">ACFPUZ_05780</name>
</gene>
<keyword evidence="2" id="KW-1185">Reference proteome</keyword>
<protein>
    <submittedName>
        <fullName evidence="1">Ester cyclase</fullName>
    </submittedName>
</protein>